<dbReference type="Gene3D" id="3.40.50.1000">
    <property type="entry name" value="HAD superfamily/HAD-like"/>
    <property type="match status" value="2"/>
</dbReference>
<evidence type="ECO:0000313" key="2">
    <source>
        <dbReference type="EMBL" id="SFQ73439.1"/>
    </source>
</evidence>
<dbReference type="PANTHER" id="PTHR19288">
    <property type="entry name" value="4-NITROPHENYLPHOSPHATASE-RELATED"/>
    <property type="match status" value="1"/>
</dbReference>
<dbReference type="OrthoDB" id="3400930at2"/>
<evidence type="ECO:0000313" key="3">
    <source>
        <dbReference type="Proteomes" id="UP000198727"/>
    </source>
</evidence>
<dbReference type="Pfam" id="PF18407">
    <property type="entry name" value="GNAT_like"/>
    <property type="match status" value="1"/>
</dbReference>
<dbReference type="RefSeq" id="WP_092536932.1">
    <property type="nucleotide sequence ID" value="NZ_FOWW01000015.1"/>
</dbReference>
<dbReference type="Pfam" id="PF13242">
    <property type="entry name" value="Hydrolase_like"/>
    <property type="match status" value="1"/>
</dbReference>
<dbReference type="SUPFAM" id="SSF56784">
    <property type="entry name" value="HAD-like"/>
    <property type="match status" value="1"/>
</dbReference>
<dbReference type="EMBL" id="FOWW01000015">
    <property type="protein sequence ID" value="SFQ73439.1"/>
    <property type="molecule type" value="Genomic_DNA"/>
</dbReference>
<gene>
    <name evidence="2" type="ORF">SAMN05421810_11574</name>
</gene>
<reference evidence="3" key="1">
    <citation type="submission" date="2016-10" db="EMBL/GenBank/DDBJ databases">
        <authorList>
            <person name="Varghese N."/>
            <person name="Submissions S."/>
        </authorList>
    </citation>
    <scope>NUCLEOTIDE SEQUENCE [LARGE SCALE GENOMIC DNA]</scope>
    <source>
        <strain evidence="3">CGMCC 4.5579</strain>
    </source>
</reference>
<dbReference type="InterPro" id="IPR041065">
    <property type="entry name" value="GNAT-like"/>
</dbReference>
<dbReference type="Gene3D" id="3.30.300.290">
    <property type="match status" value="1"/>
</dbReference>
<keyword evidence="3" id="KW-1185">Reference proteome</keyword>
<dbReference type="PANTHER" id="PTHR19288:SF95">
    <property type="entry name" value="D-GLYCEROL 3-PHOSPHATE PHOSPHATASE"/>
    <property type="match status" value="1"/>
</dbReference>
<accession>A0A1I6AXT3</accession>
<sequence>MTSPTERLLDRHDAVLLDLDGTVYHGATPVPGATDVLDELRRRGTPLRFVTNNAAKAPDAVTDHLRALGVRADPAEVSTSAQAAARLLGDRLPAGAVVLVVGTDALAAEVKATGLTPVRAAGPEVAAVIQGYSKETAWPDLAEACLAIRAGALWVACNLDATVPTERGQLPGNGSFVAALRTATGAEPVVAGKPEPPLFRLAADAVGARDPIVVGDRLDTDIAGAVATGFPALAVLTGVATPAALLAAPPEQRPRYVAADLTGLTAPAADLEIGPRPGWRVDPGTTALSVAAAGDRAEPLDLLRALCAAAWDHGVTVVEPADEHARAALVDLKVG</sequence>
<dbReference type="InterPro" id="IPR036412">
    <property type="entry name" value="HAD-like_sf"/>
</dbReference>
<dbReference type="GO" id="GO:0005737">
    <property type="term" value="C:cytoplasm"/>
    <property type="evidence" value="ECO:0007669"/>
    <property type="project" value="TreeGrafter"/>
</dbReference>
<dbReference type="InterPro" id="IPR006357">
    <property type="entry name" value="HAD-SF_hydro_IIA"/>
</dbReference>
<organism evidence="2 3">
    <name type="scientific">Amycolatopsis arida</name>
    <dbReference type="NCBI Taxonomy" id="587909"/>
    <lineage>
        <taxon>Bacteria</taxon>
        <taxon>Bacillati</taxon>
        <taxon>Actinomycetota</taxon>
        <taxon>Actinomycetes</taxon>
        <taxon>Pseudonocardiales</taxon>
        <taxon>Pseudonocardiaceae</taxon>
        <taxon>Amycolatopsis</taxon>
    </lineage>
</organism>
<dbReference type="GO" id="GO:0016791">
    <property type="term" value="F:phosphatase activity"/>
    <property type="evidence" value="ECO:0007669"/>
    <property type="project" value="TreeGrafter"/>
</dbReference>
<proteinExistence type="predicted"/>
<dbReference type="NCBIfam" id="TIGR01460">
    <property type="entry name" value="HAD-SF-IIA"/>
    <property type="match status" value="1"/>
</dbReference>
<dbReference type="STRING" id="587909.SAMN05421810_11574"/>
<dbReference type="Proteomes" id="UP000198727">
    <property type="component" value="Unassembled WGS sequence"/>
</dbReference>
<dbReference type="InterPro" id="IPR023214">
    <property type="entry name" value="HAD_sf"/>
</dbReference>
<evidence type="ECO:0000259" key="1">
    <source>
        <dbReference type="Pfam" id="PF18407"/>
    </source>
</evidence>
<dbReference type="AlphaFoldDB" id="A0A1I6AXT3"/>
<protein>
    <submittedName>
        <fullName evidence="2">Haloacid Dehalogenase Superfamily Class (Subfamily) IIA</fullName>
    </submittedName>
</protein>
<name>A0A1I6AXT3_9PSEU</name>
<feature type="domain" description="GCN5-related N-acetyltransferase-like" evidence="1">
    <location>
        <begin position="276"/>
        <end position="331"/>
    </location>
</feature>
<dbReference type="Pfam" id="PF13344">
    <property type="entry name" value="Hydrolase_6"/>
    <property type="match status" value="1"/>
</dbReference>